<dbReference type="RefSeq" id="WP_220209519.1">
    <property type="nucleotide sequence ID" value="NZ_BNJK01000002.1"/>
</dbReference>
<feature type="domain" description="FRG" evidence="1">
    <location>
        <begin position="31"/>
        <end position="132"/>
    </location>
</feature>
<reference evidence="2" key="1">
    <citation type="submission" date="2020-10" db="EMBL/GenBank/DDBJ databases">
        <title>Taxonomic study of unclassified bacteria belonging to the class Ktedonobacteria.</title>
        <authorList>
            <person name="Yabe S."/>
            <person name="Wang C.M."/>
            <person name="Zheng Y."/>
            <person name="Sakai Y."/>
            <person name="Cavaletti L."/>
            <person name="Monciardini P."/>
            <person name="Donadio S."/>
        </authorList>
    </citation>
    <scope>NUCLEOTIDE SEQUENCE</scope>
    <source>
        <strain evidence="2">ID150040</strain>
    </source>
</reference>
<protein>
    <recommendedName>
        <fullName evidence="1">FRG domain-containing protein</fullName>
    </recommendedName>
</protein>
<proteinExistence type="predicted"/>
<dbReference type="AlphaFoldDB" id="A0A8J3INE3"/>
<evidence type="ECO:0000259" key="1">
    <source>
        <dbReference type="SMART" id="SM00901"/>
    </source>
</evidence>
<sequence length="242" mass="27783">MNGVNANVNPISTLSWFDLQEKLNMYFGTSFTASWAFRGVGKEEWSLQSSLERLDLKIPPVVAEQYLLTTFQRRVHHYISDPPAKDDYLEWLALLQHHGAPTRLLDWTKSPYVALFFALDQPRDPGGNCALWAIDLQWCKQQAIQQIMSTGRMKEMDPDESLGRPETFREVFFTDPPIQFVAPLQPFRMNERLTIQQGLFLCPGDLQKSFEGNLLTFTYDFINLLLSQFCGSPATFVLPIQP</sequence>
<comment type="caution">
    <text evidence="2">The sequence shown here is derived from an EMBL/GenBank/DDBJ whole genome shotgun (WGS) entry which is preliminary data.</text>
</comment>
<gene>
    <name evidence="2" type="ORF">KSF_088820</name>
</gene>
<dbReference type="InterPro" id="IPR014966">
    <property type="entry name" value="FRG-dom"/>
</dbReference>
<organism evidence="2 3">
    <name type="scientific">Reticulibacter mediterranei</name>
    <dbReference type="NCBI Taxonomy" id="2778369"/>
    <lineage>
        <taxon>Bacteria</taxon>
        <taxon>Bacillati</taxon>
        <taxon>Chloroflexota</taxon>
        <taxon>Ktedonobacteria</taxon>
        <taxon>Ktedonobacterales</taxon>
        <taxon>Reticulibacteraceae</taxon>
        <taxon>Reticulibacter</taxon>
    </lineage>
</organism>
<evidence type="ECO:0000313" key="2">
    <source>
        <dbReference type="EMBL" id="GHO98834.1"/>
    </source>
</evidence>
<dbReference type="Pfam" id="PF08867">
    <property type="entry name" value="FRG"/>
    <property type="match status" value="1"/>
</dbReference>
<name>A0A8J3INE3_9CHLR</name>
<keyword evidence="3" id="KW-1185">Reference proteome</keyword>
<dbReference type="Proteomes" id="UP000597444">
    <property type="component" value="Unassembled WGS sequence"/>
</dbReference>
<dbReference type="EMBL" id="BNJK01000002">
    <property type="protein sequence ID" value="GHO98834.1"/>
    <property type="molecule type" value="Genomic_DNA"/>
</dbReference>
<evidence type="ECO:0000313" key="3">
    <source>
        <dbReference type="Proteomes" id="UP000597444"/>
    </source>
</evidence>
<accession>A0A8J3INE3</accession>
<dbReference type="SMART" id="SM00901">
    <property type="entry name" value="FRG"/>
    <property type="match status" value="1"/>
</dbReference>